<evidence type="ECO:0000313" key="2">
    <source>
        <dbReference type="EMBL" id="MBX44916.1"/>
    </source>
</evidence>
<dbReference type="AlphaFoldDB" id="A0A2P2NQX7"/>
<feature type="compositionally biased region" description="Polar residues" evidence="1">
    <location>
        <begin position="24"/>
        <end position="45"/>
    </location>
</feature>
<organism evidence="2">
    <name type="scientific">Rhizophora mucronata</name>
    <name type="common">Asiatic mangrove</name>
    <dbReference type="NCBI Taxonomy" id="61149"/>
    <lineage>
        <taxon>Eukaryota</taxon>
        <taxon>Viridiplantae</taxon>
        <taxon>Streptophyta</taxon>
        <taxon>Embryophyta</taxon>
        <taxon>Tracheophyta</taxon>
        <taxon>Spermatophyta</taxon>
        <taxon>Magnoliopsida</taxon>
        <taxon>eudicotyledons</taxon>
        <taxon>Gunneridae</taxon>
        <taxon>Pentapetalae</taxon>
        <taxon>rosids</taxon>
        <taxon>fabids</taxon>
        <taxon>Malpighiales</taxon>
        <taxon>Rhizophoraceae</taxon>
        <taxon>Rhizophora</taxon>
    </lineage>
</organism>
<feature type="region of interest" description="Disordered" evidence="1">
    <location>
        <begin position="1"/>
        <end position="45"/>
    </location>
</feature>
<proteinExistence type="predicted"/>
<accession>A0A2P2NQX7</accession>
<sequence>MKNFSASKGKRKRKRTCKAHLGKRQSSIAKTEMENTQITTHADNSTMETNAAFKVMNTKK</sequence>
<name>A0A2P2NQX7_RHIMU</name>
<protein>
    <submittedName>
        <fullName evidence="2">Uncharacterized protein</fullName>
    </submittedName>
</protein>
<reference evidence="2" key="1">
    <citation type="submission" date="2018-02" db="EMBL/GenBank/DDBJ databases">
        <title>Rhizophora mucronata_Transcriptome.</title>
        <authorList>
            <person name="Meera S.P."/>
            <person name="Sreeshan A."/>
            <person name="Augustine A."/>
        </authorList>
    </citation>
    <scope>NUCLEOTIDE SEQUENCE</scope>
    <source>
        <tissue evidence="2">Leaf</tissue>
    </source>
</reference>
<feature type="compositionally biased region" description="Basic residues" evidence="1">
    <location>
        <begin position="8"/>
        <end position="23"/>
    </location>
</feature>
<evidence type="ECO:0000256" key="1">
    <source>
        <dbReference type="SAM" id="MobiDB-lite"/>
    </source>
</evidence>
<dbReference type="EMBL" id="GGEC01064432">
    <property type="protein sequence ID" value="MBX44916.1"/>
    <property type="molecule type" value="Transcribed_RNA"/>
</dbReference>